<keyword evidence="10" id="KW-1185">Reference proteome</keyword>
<dbReference type="Pfam" id="PF04851">
    <property type="entry name" value="ResIII"/>
    <property type="match status" value="1"/>
</dbReference>
<dbReference type="EMBL" id="AP025226">
    <property type="protein sequence ID" value="BDB98052.1"/>
    <property type="molecule type" value="Genomic_DNA"/>
</dbReference>
<dbReference type="RefSeq" id="WP_229572000.1">
    <property type="nucleotide sequence ID" value="NZ_AP025226.1"/>
</dbReference>
<evidence type="ECO:0000256" key="1">
    <source>
        <dbReference type="ARBA" id="ARBA00012552"/>
    </source>
</evidence>
<organism evidence="9 10">
    <name type="scientific">Saccharolobus caldissimus</name>
    <dbReference type="NCBI Taxonomy" id="1702097"/>
    <lineage>
        <taxon>Archaea</taxon>
        <taxon>Thermoproteota</taxon>
        <taxon>Thermoprotei</taxon>
        <taxon>Sulfolobales</taxon>
        <taxon>Sulfolobaceae</taxon>
        <taxon>Saccharolobus</taxon>
    </lineage>
</organism>
<evidence type="ECO:0000313" key="10">
    <source>
        <dbReference type="Proteomes" id="UP001319921"/>
    </source>
</evidence>
<evidence type="ECO:0000256" key="2">
    <source>
        <dbReference type="ARBA" id="ARBA00022741"/>
    </source>
</evidence>
<dbReference type="GO" id="GO:0003724">
    <property type="term" value="F:RNA helicase activity"/>
    <property type="evidence" value="ECO:0007669"/>
    <property type="project" value="UniProtKB-EC"/>
</dbReference>
<accession>A0AAQ4CQH1</accession>
<dbReference type="GO" id="GO:0003723">
    <property type="term" value="F:RNA binding"/>
    <property type="evidence" value="ECO:0007669"/>
    <property type="project" value="TreeGrafter"/>
</dbReference>
<dbReference type="PANTHER" id="PTHR47963">
    <property type="entry name" value="DEAD-BOX ATP-DEPENDENT RNA HELICASE 47, MITOCHONDRIAL"/>
    <property type="match status" value="1"/>
</dbReference>
<dbReference type="AlphaFoldDB" id="A0AAQ4CQH1"/>
<dbReference type="PROSITE" id="PS51192">
    <property type="entry name" value="HELICASE_ATP_BIND_1"/>
    <property type="match status" value="1"/>
</dbReference>
<keyword evidence="2" id="KW-0547">Nucleotide-binding</keyword>
<dbReference type="GO" id="GO:0005524">
    <property type="term" value="F:ATP binding"/>
    <property type="evidence" value="ECO:0007669"/>
    <property type="project" value="UniProtKB-KW"/>
</dbReference>
<dbReference type="SMART" id="SM00487">
    <property type="entry name" value="DEXDc"/>
    <property type="match status" value="1"/>
</dbReference>
<dbReference type="PANTHER" id="PTHR47963:SF8">
    <property type="entry name" value="ATP-DEPENDENT RNA HELICASE DEAD"/>
    <property type="match status" value="1"/>
</dbReference>
<evidence type="ECO:0000256" key="5">
    <source>
        <dbReference type="ARBA" id="ARBA00022840"/>
    </source>
</evidence>
<name>A0AAQ4CQH1_9CREN</name>
<dbReference type="Proteomes" id="UP001319921">
    <property type="component" value="Chromosome"/>
</dbReference>
<feature type="domain" description="Helicase C-terminal" evidence="8">
    <location>
        <begin position="281"/>
        <end position="424"/>
    </location>
</feature>
<dbReference type="GO" id="GO:0140097">
    <property type="term" value="F:catalytic activity, acting on DNA"/>
    <property type="evidence" value="ECO:0007669"/>
    <property type="project" value="UniProtKB-ARBA"/>
</dbReference>
<keyword evidence="5" id="KW-0067">ATP-binding</keyword>
<protein>
    <recommendedName>
        <fullName evidence="1">RNA helicase</fullName>
        <ecNumber evidence="1">3.6.4.13</ecNumber>
    </recommendedName>
</protein>
<dbReference type="KEGG" id="scas:SACC_10690"/>
<dbReference type="InterPro" id="IPR014001">
    <property type="entry name" value="Helicase_ATP-bd"/>
</dbReference>
<dbReference type="EC" id="3.6.4.13" evidence="1"/>
<evidence type="ECO:0000256" key="4">
    <source>
        <dbReference type="ARBA" id="ARBA00022806"/>
    </source>
</evidence>
<gene>
    <name evidence="9" type="ORF">SACC_10690</name>
</gene>
<proteinExistence type="predicted"/>
<evidence type="ECO:0000259" key="8">
    <source>
        <dbReference type="PROSITE" id="PS51194"/>
    </source>
</evidence>
<dbReference type="SMART" id="SM00490">
    <property type="entry name" value="HELICc"/>
    <property type="match status" value="1"/>
</dbReference>
<dbReference type="GO" id="GO:0003677">
    <property type="term" value="F:DNA binding"/>
    <property type="evidence" value="ECO:0007669"/>
    <property type="project" value="InterPro"/>
</dbReference>
<evidence type="ECO:0000259" key="7">
    <source>
        <dbReference type="PROSITE" id="PS51192"/>
    </source>
</evidence>
<reference evidence="9 10" key="1">
    <citation type="journal article" date="2022" name="Microbiol. Resour. Announc.">
        <title>Complete Genome Sequence of the Hyperthermophilic and Acidophilic Archaeon Saccharolobus caldissimus Strain HS-3T.</title>
        <authorList>
            <person name="Sakai H.D."/>
            <person name="Kurosawa N."/>
        </authorList>
    </citation>
    <scope>NUCLEOTIDE SEQUENCE [LARGE SCALE GENOMIC DNA]</scope>
    <source>
        <strain evidence="9 10">JCM32116</strain>
    </source>
</reference>
<keyword evidence="3" id="KW-0378">Hydrolase</keyword>
<dbReference type="InterPro" id="IPR050547">
    <property type="entry name" value="DEAD_box_RNA_helicases"/>
</dbReference>
<keyword evidence="6" id="KW-0175">Coiled coil</keyword>
<evidence type="ECO:0000313" key="9">
    <source>
        <dbReference type="EMBL" id="BDB98052.1"/>
    </source>
</evidence>
<evidence type="ECO:0000256" key="3">
    <source>
        <dbReference type="ARBA" id="ARBA00022801"/>
    </source>
</evidence>
<dbReference type="GeneID" id="68865814"/>
<dbReference type="InterPro" id="IPR001650">
    <property type="entry name" value="Helicase_C-like"/>
</dbReference>
<dbReference type="SUPFAM" id="SSF52540">
    <property type="entry name" value="P-loop containing nucleoside triphosphate hydrolases"/>
    <property type="match status" value="1"/>
</dbReference>
<dbReference type="GO" id="GO:0016787">
    <property type="term" value="F:hydrolase activity"/>
    <property type="evidence" value="ECO:0007669"/>
    <property type="project" value="UniProtKB-KW"/>
</dbReference>
<feature type="coiled-coil region" evidence="6">
    <location>
        <begin position="568"/>
        <end position="595"/>
    </location>
</feature>
<dbReference type="Pfam" id="PF00271">
    <property type="entry name" value="Helicase_C"/>
    <property type="match status" value="1"/>
</dbReference>
<keyword evidence="4" id="KW-0347">Helicase</keyword>
<dbReference type="InterPro" id="IPR027417">
    <property type="entry name" value="P-loop_NTPase"/>
</dbReference>
<sequence>MEFEEFNNVIKDKLGIEVYPYQRFVGNEITKLLDKKRFIVVSMPTGSGKTLVELYIAYYLFKNVNSIVILEPTRLLCDQMYHRFWRKVFGQDVGMEYEGDCKSFEEGKKIVVSTPFTTSKCLSNADLIIVDEVHHAFGDIRYQETLVDLEPKYLIGFTALLPSYKKYLMDHRLIQILGEPEFLTYDFKALSKIDPTFKLPKAIADIFDSEFSKLEDTVYEMLFKGSIKGNKETIKFLEVTLYTYGKEAFCESYRRLIGKVEENPYFDMICESKDLSHKARALRDVLNVYKVEDFKPVLIFTSRKSTAYEFEKAISDLAKGKVKVLTGDSSRYERLKIVQSVRKGDIDVIISTLVGEEGIDIPEAKLLIMTDVPQSPLRFYQRLGRLIRGKESENEENNVKYLVVTLTPKTPEYDNLDDALRNLYLEGVDVSYIIEKREDKGPIARIVDMINKQGGRALVMEIEGGKKELNELEIILNEITKTESNISQYVDRAIKDGRALYYYDPELMGSLISKILLGSYCNIGFGQNYIKICNENLRKIGELLLRRKGNIKLERKVILRQYMRLFLVNELNNVMDELTKIKEELENKLKGREYRVDIALSKLNNGIYVQLMISATIDGVSVNPRIQINYYDIKNEKLIKLNSLVIAYRALIEFYNEFTSTK</sequence>
<evidence type="ECO:0000256" key="6">
    <source>
        <dbReference type="SAM" id="Coils"/>
    </source>
</evidence>
<dbReference type="PROSITE" id="PS51194">
    <property type="entry name" value="HELICASE_CTER"/>
    <property type="match status" value="1"/>
</dbReference>
<dbReference type="Gene3D" id="3.40.50.300">
    <property type="entry name" value="P-loop containing nucleotide triphosphate hydrolases"/>
    <property type="match status" value="2"/>
</dbReference>
<feature type="domain" description="Helicase ATP-binding" evidence="7">
    <location>
        <begin position="30"/>
        <end position="179"/>
    </location>
</feature>
<dbReference type="InterPro" id="IPR006935">
    <property type="entry name" value="Helicase/UvrB_N"/>
</dbReference>